<dbReference type="Pfam" id="PF00884">
    <property type="entry name" value="Sulfatase"/>
    <property type="match status" value="1"/>
</dbReference>
<feature type="transmembrane region" description="Helical" evidence="7">
    <location>
        <begin position="143"/>
        <end position="162"/>
    </location>
</feature>
<name>A0A1H3Y796_XYLRU</name>
<reference evidence="9 10" key="1">
    <citation type="submission" date="2016-10" db="EMBL/GenBank/DDBJ databases">
        <authorList>
            <person name="de Groot N.N."/>
        </authorList>
    </citation>
    <scope>NUCLEOTIDE SEQUENCE [LARGE SCALE GENOMIC DNA]</scope>
    <source>
        <strain evidence="9 10">D31d</strain>
    </source>
</reference>
<dbReference type="InterPro" id="IPR040423">
    <property type="entry name" value="PEA_transferase"/>
</dbReference>
<keyword evidence="6 7" id="KW-0472">Membrane</keyword>
<evidence type="ECO:0000256" key="6">
    <source>
        <dbReference type="ARBA" id="ARBA00023136"/>
    </source>
</evidence>
<sequence length="612" mass="71256">MLKGLKINPLKWIGALFMPIQKNSAFFVFMFALGMICTQLELMPVYLVGKGAEPYQFSEPELFLDIYAVCVVLTLIPRKVRYWVRALLYILLYTTAIVDMYCYVRFESTLTPTMLMLANETTGQEASEFLRGYITWDVVTSKVGWVLLLALVHIAWTVIRRATRHISNRVILPKMNPIVIEGYNAIVGVIVAWALCSCVTLVWPNKEAMHRMFTHTTVGQMEHELTRKDKAEFYVPIYRLVFSMYANHLADNQLVQLEAASENVQIDSCSYRVPNIVLIIGESYNKHHSQLYGYNMPTTPKQKALAQEGTLVPFTDVVAPWNLTSFVFKNILSLQAIGEKEEWCDKPLFPEVFRKAGYHVTFITNQFQSKANEAVYDFSGGFFLNNPDLSKKLFDTRNTRLYPYDEGVLQEYDRLKKEDKEHNLIILHLMGSHLMYKSRYPQNATHKYLKEDMYNRPELTKKQRMILADYDNSVRYNDSIIWAVTQRFADKDAIVIYMPDHAEEIFDGEPYMYGRMHGANIDYRLARNEMEIPFWIWGSPKYRENHPYGWTAIQEARNRPMMTDVLPHLLMYFGGIASPLYHEQYNIVSPAYDTKRPRILKGVTDYNQLKKQ</sequence>
<keyword evidence="5 7" id="KW-1133">Transmembrane helix</keyword>
<dbReference type="AlphaFoldDB" id="A0A1H3Y796"/>
<dbReference type="InterPro" id="IPR058130">
    <property type="entry name" value="PEA_transf_C"/>
</dbReference>
<feature type="transmembrane region" description="Helical" evidence="7">
    <location>
        <begin position="87"/>
        <end position="106"/>
    </location>
</feature>
<dbReference type="InterPro" id="IPR000917">
    <property type="entry name" value="Sulfatase_N"/>
</dbReference>
<dbReference type="CDD" id="cd16017">
    <property type="entry name" value="LptA"/>
    <property type="match status" value="1"/>
</dbReference>
<evidence type="ECO:0000313" key="9">
    <source>
        <dbReference type="EMBL" id="SEA06774.1"/>
    </source>
</evidence>
<dbReference type="OrthoDB" id="9786870at2"/>
<comment type="subcellular location">
    <subcellularLocation>
        <location evidence="1">Cell membrane</location>
        <topology evidence="1">Multi-pass membrane protein</topology>
    </subcellularLocation>
</comment>
<evidence type="ECO:0000256" key="1">
    <source>
        <dbReference type="ARBA" id="ARBA00004651"/>
    </source>
</evidence>
<keyword evidence="2" id="KW-1003">Cell membrane</keyword>
<evidence type="ECO:0000256" key="4">
    <source>
        <dbReference type="ARBA" id="ARBA00022692"/>
    </source>
</evidence>
<accession>A0A1H3Y796</accession>
<evidence type="ECO:0000256" key="3">
    <source>
        <dbReference type="ARBA" id="ARBA00022679"/>
    </source>
</evidence>
<keyword evidence="4 7" id="KW-0812">Transmembrane</keyword>
<dbReference type="Proteomes" id="UP000182257">
    <property type="component" value="Unassembled WGS sequence"/>
</dbReference>
<dbReference type="EMBL" id="FNRF01000001">
    <property type="protein sequence ID" value="SEA06774.1"/>
    <property type="molecule type" value="Genomic_DNA"/>
</dbReference>
<evidence type="ECO:0000313" key="10">
    <source>
        <dbReference type="Proteomes" id="UP000182257"/>
    </source>
</evidence>
<evidence type="ECO:0000256" key="2">
    <source>
        <dbReference type="ARBA" id="ARBA00022475"/>
    </source>
</evidence>
<gene>
    <name evidence="9" type="ORF">SAMN05216462_0514</name>
</gene>
<dbReference type="RefSeq" id="WP_074760101.1">
    <property type="nucleotide sequence ID" value="NZ_FNRF01000001.1"/>
</dbReference>
<dbReference type="SUPFAM" id="SSF53649">
    <property type="entry name" value="Alkaline phosphatase-like"/>
    <property type="match status" value="1"/>
</dbReference>
<dbReference type="PANTHER" id="PTHR30443:SF2">
    <property type="entry name" value="PHOSPHOETHANOLAMINE TRANSFERASE EPTC"/>
    <property type="match status" value="1"/>
</dbReference>
<evidence type="ECO:0000256" key="7">
    <source>
        <dbReference type="SAM" id="Phobius"/>
    </source>
</evidence>
<dbReference type="GO" id="GO:0009244">
    <property type="term" value="P:lipopolysaccharide core region biosynthetic process"/>
    <property type="evidence" value="ECO:0007669"/>
    <property type="project" value="TreeGrafter"/>
</dbReference>
<dbReference type="GO" id="GO:0005886">
    <property type="term" value="C:plasma membrane"/>
    <property type="evidence" value="ECO:0007669"/>
    <property type="project" value="UniProtKB-SubCell"/>
</dbReference>
<feature type="transmembrane region" description="Helical" evidence="7">
    <location>
        <begin position="25"/>
        <end position="42"/>
    </location>
</feature>
<dbReference type="GO" id="GO:0016776">
    <property type="term" value="F:phosphotransferase activity, phosphate group as acceptor"/>
    <property type="evidence" value="ECO:0007669"/>
    <property type="project" value="TreeGrafter"/>
</dbReference>
<keyword evidence="3 9" id="KW-0808">Transferase</keyword>
<feature type="domain" description="Sulfatase N-terminal" evidence="8">
    <location>
        <begin position="274"/>
        <end position="573"/>
    </location>
</feature>
<organism evidence="9 10">
    <name type="scientific">Xylanibacter ruminicola</name>
    <name type="common">Prevotella ruminicola</name>
    <dbReference type="NCBI Taxonomy" id="839"/>
    <lineage>
        <taxon>Bacteria</taxon>
        <taxon>Pseudomonadati</taxon>
        <taxon>Bacteroidota</taxon>
        <taxon>Bacteroidia</taxon>
        <taxon>Bacteroidales</taxon>
        <taxon>Prevotellaceae</taxon>
        <taxon>Xylanibacter</taxon>
    </lineage>
</organism>
<feature type="transmembrane region" description="Helical" evidence="7">
    <location>
        <begin position="183"/>
        <end position="203"/>
    </location>
</feature>
<protein>
    <submittedName>
        <fullName evidence="9">Heptose-I-phosphate ethanolaminephosphotransferase</fullName>
    </submittedName>
</protein>
<evidence type="ECO:0000259" key="8">
    <source>
        <dbReference type="Pfam" id="PF00884"/>
    </source>
</evidence>
<dbReference type="PANTHER" id="PTHR30443">
    <property type="entry name" value="INNER MEMBRANE PROTEIN"/>
    <property type="match status" value="1"/>
</dbReference>
<proteinExistence type="predicted"/>
<evidence type="ECO:0000256" key="5">
    <source>
        <dbReference type="ARBA" id="ARBA00022989"/>
    </source>
</evidence>
<dbReference type="Gene3D" id="3.40.720.10">
    <property type="entry name" value="Alkaline Phosphatase, subunit A"/>
    <property type="match status" value="1"/>
</dbReference>
<dbReference type="InterPro" id="IPR017850">
    <property type="entry name" value="Alkaline_phosphatase_core_sf"/>
</dbReference>